<protein>
    <submittedName>
        <fullName evidence="1">Possible NAGC-like transcriptional regulator</fullName>
    </submittedName>
</protein>
<dbReference type="AlphaFoldDB" id="Q1MZQ6"/>
<dbReference type="InterPro" id="IPR000600">
    <property type="entry name" value="ROK"/>
</dbReference>
<dbReference type="CDD" id="cd24066">
    <property type="entry name" value="ASKHA_NBD_ROK_EcFRK-like"/>
    <property type="match status" value="1"/>
</dbReference>
<dbReference type="Gene3D" id="3.30.420.40">
    <property type="match status" value="2"/>
</dbReference>
<dbReference type="PANTHER" id="PTHR18964">
    <property type="entry name" value="ROK (REPRESSOR, ORF, KINASE) FAMILY"/>
    <property type="match status" value="1"/>
</dbReference>
<organism evidence="1 2">
    <name type="scientific">Bermanella marisrubri</name>
    <dbReference type="NCBI Taxonomy" id="207949"/>
    <lineage>
        <taxon>Bacteria</taxon>
        <taxon>Pseudomonadati</taxon>
        <taxon>Pseudomonadota</taxon>
        <taxon>Gammaproteobacteria</taxon>
        <taxon>Oceanospirillales</taxon>
        <taxon>Oceanospirillaceae</taxon>
        <taxon>Bermanella</taxon>
    </lineage>
</organism>
<dbReference type="RefSeq" id="WP_007016574.1">
    <property type="nucleotide sequence ID" value="NZ_AAQH01000017.1"/>
</dbReference>
<name>Q1MZQ6_9GAMM</name>
<accession>Q1MZQ6</accession>
<dbReference type="PANTHER" id="PTHR18964:SF174">
    <property type="entry name" value="D-ALLOSE KINASE-RELATED"/>
    <property type="match status" value="1"/>
</dbReference>
<evidence type="ECO:0000313" key="1">
    <source>
        <dbReference type="EMBL" id="EAT11501.1"/>
    </source>
</evidence>
<dbReference type="EMBL" id="AAQH01000017">
    <property type="protein sequence ID" value="EAT11501.1"/>
    <property type="molecule type" value="Genomic_DNA"/>
</dbReference>
<evidence type="ECO:0000313" key="2">
    <source>
        <dbReference type="Proteomes" id="UP000004263"/>
    </source>
</evidence>
<gene>
    <name evidence="1" type="ORF">RED65_04820</name>
</gene>
<keyword evidence="2" id="KW-1185">Reference proteome</keyword>
<reference evidence="1 2" key="1">
    <citation type="submission" date="2006-03" db="EMBL/GenBank/DDBJ databases">
        <authorList>
            <person name="Pinhassi J."/>
            <person name="Pedros-Alio C."/>
            <person name="Ferriera S."/>
            <person name="Johnson J."/>
            <person name="Kravitz S."/>
            <person name="Halpern A."/>
            <person name="Remington K."/>
            <person name="Beeson K."/>
            <person name="Tran B."/>
            <person name="Rogers Y.-H."/>
            <person name="Friedman R."/>
            <person name="Venter J.C."/>
        </authorList>
    </citation>
    <scope>NUCLEOTIDE SEQUENCE [LARGE SCALE GENOMIC DNA]</scope>
    <source>
        <strain evidence="1 2">RED65</strain>
    </source>
</reference>
<dbReference type="HOGENOM" id="CLU_036604_0_3_6"/>
<dbReference type="GO" id="GO:0004396">
    <property type="term" value="F:hexokinase activity"/>
    <property type="evidence" value="ECO:0007669"/>
    <property type="project" value="TreeGrafter"/>
</dbReference>
<proteinExistence type="predicted"/>
<comment type="caution">
    <text evidence="1">The sequence shown here is derived from an EMBL/GenBank/DDBJ whole genome shotgun (WGS) entry which is preliminary data.</text>
</comment>
<sequence length="325" mass="35312">MNPQTSSHENPHKTIHLGIDLGGTKIEVAAITSTGECLLRERITTPKHPNKQTQYEQILSSISKLVDRAETDLKQTRLTLGVGIPGTIEKHSQRVKNANTVCLIGQPLQDDLEFLLKRRIAIENDANCFAYSETHLGVGKETKFESLFAVILGTGVGGAWVVNGQVISGANGIAGEWGHNCLPWLDEKDKPLQNCYCGKQGCIETYLSGPGYANLAQQQFGITADSHFLFSKKDHDTSAGQAYKDYCLRLAKSLAHVINIMDPNCIVLGGGLSNIDSLYEDVPKIWKNYIFSAGSKTKINTQLLKNKLGDSSGVFGAALLGAKVI</sequence>
<dbReference type="InterPro" id="IPR043129">
    <property type="entry name" value="ATPase_NBD"/>
</dbReference>
<dbReference type="SUPFAM" id="SSF53067">
    <property type="entry name" value="Actin-like ATPase domain"/>
    <property type="match status" value="1"/>
</dbReference>
<dbReference type="STRING" id="207949.RED65_04820"/>
<dbReference type="Pfam" id="PF00480">
    <property type="entry name" value="ROK"/>
    <property type="match status" value="1"/>
</dbReference>
<dbReference type="Proteomes" id="UP000004263">
    <property type="component" value="Unassembled WGS sequence"/>
</dbReference>